<dbReference type="Pfam" id="PF03374">
    <property type="entry name" value="ANT"/>
    <property type="match status" value="1"/>
</dbReference>
<dbReference type="Proteomes" id="UP000267794">
    <property type="component" value="Chromosome"/>
</dbReference>
<protein>
    <submittedName>
        <fullName evidence="3">Prophage antirepressor</fullName>
    </submittedName>
</protein>
<gene>
    <name evidence="3" type="ORF">BC335_0920</name>
</gene>
<dbReference type="InterPro" id="IPR005039">
    <property type="entry name" value="Ant_C"/>
</dbReference>
<dbReference type="PROSITE" id="PS51750">
    <property type="entry name" value="BRO_N"/>
    <property type="match status" value="1"/>
</dbReference>
<feature type="domain" description="Bro-N" evidence="2">
    <location>
        <begin position="2"/>
        <end position="117"/>
    </location>
</feature>
<dbReference type="PANTHER" id="PTHR36180:SF2">
    <property type="entry name" value="BRO FAMILY PROTEIN"/>
    <property type="match status" value="1"/>
</dbReference>
<dbReference type="SMART" id="SM01040">
    <property type="entry name" value="Bro-N"/>
    <property type="match status" value="1"/>
</dbReference>
<dbReference type="AlphaFoldDB" id="A0A386RDU1"/>
<keyword evidence="1" id="KW-0175">Coiled coil</keyword>
<accession>A0A386RDU1</accession>
<feature type="coiled-coil region" evidence="1">
    <location>
        <begin position="139"/>
        <end position="173"/>
    </location>
</feature>
<name>A0A386RDU1_LACHE</name>
<evidence type="ECO:0000256" key="1">
    <source>
        <dbReference type="SAM" id="Coils"/>
    </source>
</evidence>
<dbReference type="EMBL" id="CP017982">
    <property type="protein sequence ID" value="AYE61408.1"/>
    <property type="molecule type" value="Genomic_DNA"/>
</dbReference>
<dbReference type="Pfam" id="PF02498">
    <property type="entry name" value="Bro-N"/>
    <property type="match status" value="1"/>
</dbReference>
<evidence type="ECO:0000259" key="2">
    <source>
        <dbReference type="PROSITE" id="PS51750"/>
    </source>
</evidence>
<sequence>MMSNLQFFNFEGNEVRGILINDEPCFVGTDVANILGYADSTRAINQHVDKEDRKSLSYKASGDLIPSLWKKKNDFSNKVLITESGVYSLIFGSQQPNAKIFKHWVTSEVLPAIRKHGAYMTDQKAFDVVHNKNGLADLLQQAADQLKQKDIRIEEVEAENKNLTIQLEESNKKASYLDLILGDPTPILITQIANDYGYSAVAFNRLLKKFKVQRRVNGQWILYKAYMGKGYTSTKSKTYQDKKGNLRTKIYTVWTQKGRRFIYDILKENNVLPLIEREDVA</sequence>
<evidence type="ECO:0000313" key="3">
    <source>
        <dbReference type="EMBL" id="AYE61408.1"/>
    </source>
</evidence>
<organism evidence="3 4">
    <name type="scientific">Lactobacillus helveticus</name>
    <name type="common">Lactobacillus suntoryeus</name>
    <dbReference type="NCBI Taxonomy" id="1587"/>
    <lineage>
        <taxon>Bacteria</taxon>
        <taxon>Bacillati</taxon>
        <taxon>Bacillota</taxon>
        <taxon>Bacilli</taxon>
        <taxon>Lactobacillales</taxon>
        <taxon>Lactobacillaceae</taxon>
        <taxon>Lactobacillus</taxon>
    </lineage>
</organism>
<dbReference type="InterPro" id="IPR003497">
    <property type="entry name" value="BRO_N_domain"/>
</dbReference>
<proteinExistence type="predicted"/>
<dbReference type="PANTHER" id="PTHR36180">
    <property type="entry name" value="DNA-BINDING PROTEIN-RELATED-RELATED"/>
    <property type="match status" value="1"/>
</dbReference>
<reference evidence="3 4" key="1">
    <citation type="submission" date="2016-10" db="EMBL/GenBank/DDBJ databases">
        <title>Complete genomic sequencing of Lactobacillus helveticus LH99 and comparative genome analysis.</title>
        <authorList>
            <person name="Li N."/>
            <person name="You C."/>
            <person name="Liu Z."/>
        </authorList>
    </citation>
    <scope>NUCLEOTIDE SEQUENCE [LARGE SCALE GENOMIC DNA]</scope>
    <source>
        <strain evidence="3 4">LH99</strain>
    </source>
</reference>
<dbReference type="GO" id="GO:0003677">
    <property type="term" value="F:DNA binding"/>
    <property type="evidence" value="ECO:0007669"/>
    <property type="project" value="InterPro"/>
</dbReference>
<evidence type="ECO:0000313" key="4">
    <source>
        <dbReference type="Proteomes" id="UP000267794"/>
    </source>
</evidence>